<dbReference type="EMBL" id="JAPMOS010000167">
    <property type="protein sequence ID" value="KAJ4454302.1"/>
    <property type="molecule type" value="Genomic_DNA"/>
</dbReference>
<evidence type="ECO:0000256" key="1">
    <source>
        <dbReference type="SAM" id="MobiDB-lite"/>
    </source>
</evidence>
<feature type="compositionally biased region" description="Basic residues" evidence="1">
    <location>
        <begin position="216"/>
        <end position="225"/>
    </location>
</feature>
<feature type="region of interest" description="Disordered" evidence="1">
    <location>
        <begin position="130"/>
        <end position="251"/>
    </location>
</feature>
<name>A0ABQ8U4Q0_9EUKA</name>
<evidence type="ECO:0000313" key="3">
    <source>
        <dbReference type="Proteomes" id="UP001141327"/>
    </source>
</evidence>
<comment type="caution">
    <text evidence="2">The sequence shown here is derived from an EMBL/GenBank/DDBJ whole genome shotgun (WGS) entry which is preliminary data.</text>
</comment>
<reference evidence="2" key="1">
    <citation type="journal article" date="2022" name="bioRxiv">
        <title>Genomics of Preaxostyla Flagellates Illuminates Evolutionary Transitions and the Path Towards Mitochondrial Loss.</title>
        <authorList>
            <person name="Novak L.V.F."/>
            <person name="Treitli S.C."/>
            <person name="Pyrih J."/>
            <person name="Halakuc P."/>
            <person name="Pipaliya S.V."/>
            <person name="Vacek V."/>
            <person name="Brzon O."/>
            <person name="Soukal P."/>
            <person name="Eme L."/>
            <person name="Dacks J.B."/>
            <person name="Karnkowska A."/>
            <person name="Elias M."/>
            <person name="Hampl V."/>
        </authorList>
    </citation>
    <scope>NUCLEOTIDE SEQUENCE</scope>
    <source>
        <strain evidence="2">RCP-MX</strain>
    </source>
</reference>
<evidence type="ECO:0000313" key="2">
    <source>
        <dbReference type="EMBL" id="KAJ4454302.1"/>
    </source>
</evidence>
<accession>A0ABQ8U4Q0</accession>
<gene>
    <name evidence="2" type="ORF">PAPYR_11030</name>
</gene>
<proteinExistence type="predicted"/>
<dbReference type="Proteomes" id="UP001141327">
    <property type="component" value="Unassembled WGS sequence"/>
</dbReference>
<keyword evidence="3" id="KW-1185">Reference proteome</keyword>
<protein>
    <submittedName>
        <fullName evidence="2">Uncharacterized protein</fullName>
    </submittedName>
</protein>
<organism evidence="2 3">
    <name type="scientific">Paratrimastix pyriformis</name>
    <dbReference type="NCBI Taxonomy" id="342808"/>
    <lineage>
        <taxon>Eukaryota</taxon>
        <taxon>Metamonada</taxon>
        <taxon>Preaxostyla</taxon>
        <taxon>Paratrimastigidae</taxon>
        <taxon>Paratrimastix</taxon>
    </lineage>
</organism>
<sequence>MFVGGTKIHTGGGGVLIQLARWTLPRVLTFVNAPFCRFQMNSIDWNQFHTPQEAIEYCEGAIGQDPPKWAEGYQAINCFRRRLSSLTQPLGAGLMTPYHLELIRQTFDGLFRPSSPDSAGKDLLLDIGGEEDEPEREEPSSAPAPTPTAPKAPTALTAPTRARPTTPASGAVEHKDKGTGAARPILDDDDVPSPPKPKKAAPAAAKPKKDREAPKKARRRPRWPPRRPCPEPKAKAERKRARPTDPDDFSPEAARQVLQGLFDLSLSEKCHGKRAHVLLSSIDPCPSLARPLAYERLGAIVEWFEKLGAAVLFSIIVQTSALDEARYQVVDGSHRFQVARIIVDPRRGGEAQQATPQIRQHLKEDYIDVAVYNTLDPEAMLELQHRVNLLTHDARFGSSTFDVLLNLKRASLQVCRLPPPKRYIREDPDFATHLEPALKELHFPKGEDAPAKLVKILECFSLEMLCALPAPG</sequence>
<feature type="compositionally biased region" description="Low complexity" evidence="1">
    <location>
        <begin position="151"/>
        <end position="169"/>
    </location>
</feature>